<evidence type="ECO:0000256" key="2">
    <source>
        <dbReference type="ARBA" id="ARBA00023004"/>
    </source>
</evidence>
<dbReference type="PROSITE" id="PS00198">
    <property type="entry name" value="4FE4S_FER_1"/>
    <property type="match status" value="2"/>
</dbReference>
<protein>
    <submittedName>
        <fullName evidence="5">Heterodisulfide reductase subunit C</fullName>
    </submittedName>
</protein>
<evidence type="ECO:0000256" key="3">
    <source>
        <dbReference type="ARBA" id="ARBA00023014"/>
    </source>
</evidence>
<dbReference type="GO" id="GO:0051536">
    <property type="term" value="F:iron-sulfur cluster binding"/>
    <property type="evidence" value="ECO:0007669"/>
    <property type="project" value="UniProtKB-KW"/>
</dbReference>
<dbReference type="Gene3D" id="1.10.1060.10">
    <property type="entry name" value="Alpha-helical ferredoxin"/>
    <property type="match status" value="1"/>
</dbReference>
<dbReference type="PANTHER" id="PTHR43255">
    <property type="entry name" value="IRON-SULFUR-BINDING OXIDOREDUCTASE FADF-RELATED-RELATED"/>
    <property type="match status" value="1"/>
</dbReference>
<dbReference type="STRING" id="1121420.SAMN02746098_04055"/>
<dbReference type="RefSeq" id="WP_073031693.1">
    <property type="nucleotide sequence ID" value="NZ_FQXJ01000018.1"/>
</dbReference>
<evidence type="ECO:0000313" key="5">
    <source>
        <dbReference type="EMBL" id="SHI42896.1"/>
    </source>
</evidence>
<sequence>MKREQASDWSLEFEKAIATSGLADDISRCISCGKCTGVCPVAAISPSYNPRQIIREVLLGNYERIVQSEEIWRCFWCANCAATCPSEIKYPLLMLYIRYFSMSHGAGKKHVDPFIRFVTKARQEAVTFQPGKPARLDEIRALRSSLGLSPLRIVSDDGIREYQKLFEITGTDEWLKNYQETPEVPINLSYLEGRILVQDDSNSGSEREA</sequence>
<evidence type="ECO:0000313" key="6">
    <source>
        <dbReference type="Proteomes" id="UP000183954"/>
    </source>
</evidence>
<name>A0A1M6B2G2_9FIRM</name>
<dbReference type="GO" id="GO:0046872">
    <property type="term" value="F:metal ion binding"/>
    <property type="evidence" value="ECO:0007669"/>
    <property type="project" value="UniProtKB-KW"/>
</dbReference>
<keyword evidence="2" id="KW-0408">Iron</keyword>
<dbReference type="InterPro" id="IPR017900">
    <property type="entry name" value="4Fe4S_Fe_S_CS"/>
</dbReference>
<dbReference type="Proteomes" id="UP000183954">
    <property type="component" value="Unassembled WGS sequence"/>
</dbReference>
<reference evidence="6" key="1">
    <citation type="submission" date="2016-11" db="EMBL/GenBank/DDBJ databases">
        <authorList>
            <person name="Varghese N."/>
            <person name="Submissions S."/>
        </authorList>
    </citation>
    <scope>NUCLEOTIDE SEQUENCE [LARGE SCALE GENOMIC DNA]</scope>
    <source>
        <strain evidence="6">DSM 15449</strain>
    </source>
</reference>
<dbReference type="EMBL" id="FQXJ01000018">
    <property type="protein sequence ID" value="SHI42896.1"/>
    <property type="molecule type" value="Genomic_DNA"/>
</dbReference>
<feature type="domain" description="4Fe-4S ferredoxin-type" evidence="4">
    <location>
        <begin position="19"/>
        <end position="49"/>
    </location>
</feature>
<keyword evidence="6" id="KW-1185">Reference proteome</keyword>
<accession>A0A1M6B2G2</accession>
<dbReference type="PANTHER" id="PTHR43255:SF2">
    <property type="entry name" value="HETERODISULFIDE REDUCTASE RELATED PROTEIN"/>
    <property type="match status" value="1"/>
</dbReference>
<dbReference type="OrthoDB" id="9794954at2"/>
<dbReference type="InterPro" id="IPR017896">
    <property type="entry name" value="4Fe4S_Fe-S-bd"/>
</dbReference>
<gene>
    <name evidence="5" type="ORF">SAMN02746098_04055</name>
</gene>
<dbReference type="AlphaFoldDB" id="A0A1M6B2G2"/>
<dbReference type="GO" id="GO:0005886">
    <property type="term" value="C:plasma membrane"/>
    <property type="evidence" value="ECO:0007669"/>
    <property type="project" value="TreeGrafter"/>
</dbReference>
<dbReference type="InterPro" id="IPR051460">
    <property type="entry name" value="HdrC_iron-sulfur_subunit"/>
</dbReference>
<organism evidence="5 6">
    <name type="scientific">Desulfosporosinus lacus DSM 15449</name>
    <dbReference type="NCBI Taxonomy" id="1121420"/>
    <lineage>
        <taxon>Bacteria</taxon>
        <taxon>Bacillati</taxon>
        <taxon>Bacillota</taxon>
        <taxon>Clostridia</taxon>
        <taxon>Eubacteriales</taxon>
        <taxon>Desulfitobacteriaceae</taxon>
        <taxon>Desulfosporosinus</taxon>
    </lineage>
</organism>
<evidence type="ECO:0000259" key="4">
    <source>
        <dbReference type="PROSITE" id="PS51379"/>
    </source>
</evidence>
<keyword evidence="1" id="KW-0479">Metal-binding</keyword>
<keyword evidence="3" id="KW-0411">Iron-sulfur</keyword>
<dbReference type="InterPro" id="IPR009051">
    <property type="entry name" value="Helical_ferredxn"/>
</dbReference>
<dbReference type="SUPFAM" id="SSF46548">
    <property type="entry name" value="alpha-helical ferredoxin"/>
    <property type="match status" value="1"/>
</dbReference>
<proteinExistence type="predicted"/>
<evidence type="ECO:0000256" key="1">
    <source>
        <dbReference type="ARBA" id="ARBA00022723"/>
    </source>
</evidence>
<dbReference type="Pfam" id="PF13534">
    <property type="entry name" value="Fer4_17"/>
    <property type="match status" value="1"/>
</dbReference>
<dbReference type="PROSITE" id="PS51379">
    <property type="entry name" value="4FE4S_FER_2"/>
    <property type="match status" value="1"/>
</dbReference>